<keyword evidence="4" id="KW-1185">Reference proteome</keyword>
<reference evidence="3" key="1">
    <citation type="submission" date="2023-03" db="EMBL/GenBank/DDBJ databases">
        <title>Massive genome expansion in bonnet fungi (Mycena s.s.) driven by repeated elements and novel gene families across ecological guilds.</title>
        <authorList>
            <consortium name="Lawrence Berkeley National Laboratory"/>
            <person name="Harder C.B."/>
            <person name="Miyauchi S."/>
            <person name="Viragh M."/>
            <person name="Kuo A."/>
            <person name="Thoen E."/>
            <person name="Andreopoulos B."/>
            <person name="Lu D."/>
            <person name="Skrede I."/>
            <person name="Drula E."/>
            <person name="Henrissat B."/>
            <person name="Morin E."/>
            <person name="Kohler A."/>
            <person name="Barry K."/>
            <person name="LaButti K."/>
            <person name="Morin E."/>
            <person name="Salamov A."/>
            <person name="Lipzen A."/>
            <person name="Mereny Z."/>
            <person name="Hegedus B."/>
            <person name="Baldrian P."/>
            <person name="Stursova M."/>
            <person name="Weitz H."/>
            <person name="Taylor A."/>
            <person name="Grigoriev I.V."/>
            <person name="Nagy L.G."/>
            <person name="Martin F."/>
            <person name="Kauserud H."/>
        </authorList>
    </citation>
    <scope>NUCLEOTIDE SEQUENCE</scope>
    <source>
        <strain evidence="3">9144</strain>
    </source>
</reference>
<dbReference type="InterPro" id="IPR050410">
    <property type="entry name" value="CCR4/nocturin_mRNA_transcr"/>
</dbReference>
<organism evidence="3 4">
    <name type="scientific">Mycena pura</name>
    <dbReference type="NCBI Taxonomy" id="153505"/>
    <lineage>
        <taxon>Eukaryota</taxon>
        <taxon>Fungi</taxon>
        <taxon>Dikarya</taxon>
        <taxon>Basidiomycota</taxon>
        <taxon>Agaricomycotina</taxon>
        <taxon>Agaricomycetes</taxon>
        <taxon>Agaricomycetidae</taxon>
        <taxon>Agaricales</taxon>
        <taxon>Marasmiineae</taxon>
        <taxon>Mycenaceae</taxon>
        <taxon>Mycena</taxon>
    </lineage>
</organism>
<dbReference type="InterPro" id="IPR036691">
    <property type="entry name" value="Endo/exonu/phosph_ase_sf"/>
</dbReference>
<feature type="chain" id="PRO_5041908378" evidence="1">
    <location>
        <begin position="24"/>
        <end position="347"/>
    </location>
</feature>
<protein>
    <submittedName>
        <fullName evidence="3">Mannose-6-phosphatase</fullName>
    </submittedName>
</protein>
<evidence type="ECO:0000313" key="4">
    <source>
        <dbReference type="Proteomes" id="UP001219525"/>
    </source>
</evidence>
<dbReference type="Gene3D" id="3.60.10.10">
    <property type="entry name" value="Endonuclease/exonuclease/phosphatase"/>
    <property type="match status" value="1"/>
</dbReference>
<dbReference type="AlphaFoldDB" id="A0AAD6Y913"/>
<evidence type="ECO:0000259" key="2">
    <source>
        <dbReference type="Pfam" id="PF03372"/>
    </source>
</evidence>
<dbReference type="EMBL" id="JARJCW010000035">
    <property type="protein sequence ID" value="KAJ7208030.1"/>
    <property type="molecule type" value="Genomic_DNA"/>
</dbReference>
<dbReference type="PANTHER" id="PTHR12121">
    <property type="entry name" value="CARBON CATABOLITE REPRESSOR PROTEIN 4"/>
    <property type="match status" value="1"/>
</dbReference>
<sequence>MTVATSRMRFASTLCAALRTVLSSSQTSVRLMTWNVRLDALPDNITLAESIAALPDPVAQPAEFYAVNGEQPWSARRMRIYERILTEEVDIFGLQEAMVRQVNDMSELLGAGWGHVGVGREDGIEEGEFMPIYWKKDTFTLLRSDHFWLSHDPFVPGTKFPGASSVRVATAAHFKLNSWLSNKRFTLVNTHLDDQSDPARAFAASMLLHRASSEAANSSTVFIMGDFNSQAQGHDASAYQIMVGLRAPEKINATFEQAFPAGNKKASEAEFKMIDVRTQLPPMRVAGCWATFTGFDAKDTSEYSHIDFIFGGSNGGWNVTSHRVENVLTDDGVFASDHRPVIADILL</sequence>
<feature type="domain" description="Endonuclease/exonuclease/phosphatase" evidence="2">
    <location>
        <begin position="32"/>
        <end position="338"/>
    </location>
</feature>
<dbReference type="PANTHER" id="PTHR12121:SF36">
    <property type="entry name" value="ENDONUCLEASE_EXONUCLEASE_PHOSPHATASE DOMAIN-CONTAINING PROTEIN"/>
    <property type="match status" value="1"/>
</dbReference>
<evidence type="ECO:0000313" key="3">
    <source>
        <dbReference type="EMBL" id="KAJ7208030.1"/>
    </source>
</evidence>
<dbReference type="Pfam" id="PF03372">
    <property type="entry name" value="Exo_endo_phos"/>
    <property type="match status" value="1"/>
</dbReference>
<proteinExistence type="predicted"/>
<keyword evidence="1" id="KW-0732">Signal</keyword>
<gene>
    <name evidence="3" type="ORF">GGX14DRAFT_535251</name>
</gene>
<feature type="signal peptide" evidence="1">
    <location>
        <begin position="1"/>
        <end position="23"/>
    </location>
</feature>
<dbReference type="CDD" id="cd09083">
    <property type="entry name" value="EEP-1"/>
    <property type="match status" value="1"/>
</dbReference>
<dbReference type="InterPro" id="IPR005135">
    <property type="entry name" value="Endo/exonuclease/phosphatase"/>
</dbReference>
<dbReference type="GO" id="GO:0000175">
    <property type="term" value="F:3'-5'-RNA exonuclease activity"/>
    <property type="evidence" value="ECO:0007669"/>
    <property type="project" value="TreeGrafter"/>
</dbReference>
<dbReference type="SUPFAM" id="SSF56219">
    <property type="entry name" value="DNase I-like"/>
    <property type="match status" value="1"/>
</dbReference>
<dbReference type="Proteomes" id="UP001219525">
    <property type="component" value="Unassembled WGS sequence"/>
</dbReference>
<comment type="caution">
    <text evidence="3">The sequence shown here is derived from an EMBL/GenBank/DDBJ whole genome shotgun (WGS) entry which is preliminary data.</text>
</comment>
<evidence type="ECO:0000256" key="1">
    <source>
        <dbReference type="SAM" id="SignalP"/>
    </source>
</evidence>
<accession>A0AAD6Y913</accession>
<name>A0AAD6Y913_9AGAR</name>